<accession>A0AAE3R8H4</accession>
<protein>
    <submittedName>
        <fullName evidence="1">Uncharacterized protein</fullName>
    </submittedName>
</protein>
<sequence length="55" mass="6280">MRAVKWHGHLSEKYATTLSQQVSYESSHAQAVLEYTGVNPELSPQDWLLKTDHNP</sequence>
<gene>
    <name evidence="1" type="ORF">QNI22_33455</name>
</gene>
<evidence type="ECO:0000313" key="1">
    <source>
        <dbReference type="EMBL" id="MDJ1505611.1"/>
    </source>
</evidence>
<organism evidence="1 2">
    <name type="scientific">Xanthocytophaga agilis</name>
    <dbReference type="NCBI Taxonomy" id="3048010"/>
    <lineage>
        <taxon>Bacteria</taxon>
        <taxon>Pseudomonadati</taxon>
        <taxon>Bacteroidota</taxon>
        <taxon>Cytophagia</taxon>
        <taxon>Cytophagales</taxon>
        <taxon>Rhodocytophagaceae</taxon>
        <taxon>Xanthocytophaga</taxon>
    </lineage>
</organism>
<reference evidence="1" key="1">
    <citation type="submission" date="2023-05" db="EMBL/GenBank/DDBJ databases">
        <authorList>
            <person name="Zhang X."/>
        </authorList>
    </citation>
    <scope>NUCLEOTIDE SEQUENCE</scope>
    <source>
        <strain evidence="1">BD1B2-1</strain>
    </source>
</reference>
<comment type="caution">
    <text evidence="1">The sequence shown here is derived from an EMBL/GenBank/DDBJ whole genome shotgun (WGS) entry which is preliminary data.</text>
</comment>
<dbReference type="AlphaFoldDB" id="A0AAE3R8H4"/>
<proteinExistence type="predicted"/>
<keyword evidence="2" id="KW-1185">Reference proteome</keyword>
<dbReference type="Proteomes" id="UP001232063">
    <property type="component" value="Unassembled WGS sequence"/>
</dbReference>
<dbReference type="EMBL" id="JASJOU010000017">
    <property type="protein sequence ID" value="MDJ1505611.1"/>
    <property type="molecule type" value="Genomic_DNA"/>
</dbReference>
<name>A0AAE3R8H4_9BACT</name>
<evidence type="ECO:0000313" key="2">
    <source>
        <dbReference type="Proteomes" id="UP001232063"/>
    </source>
</evidence>